<sequence length="24" mass="2610">MKDLLNSLKIKQEDFSSITAGLAS</sequence>
<accession>A0A382LBD2</accession>
<name>A0A382LBD2_9ZZZZ</name>
<feature type="non-terminal residue" evidence="1">
    <location>
        <position position="24"/>
    </location>
</feature>
<protein>
    <submittedName>
        <fullName evidence="1">Uncharacterized protein</fullName>
    </submittedName>
</protein>
<evidence type="ECO:0000313" key="1">
    <source>
        <dbReference type="EMBL" id="SVC32397.1"/>
    </source>
</evidence>
<proteinExistence type="predicted"/>
<organism evidence="1">
    <name type="scientific">marine metagenome</name>
    <dbReference type="NCBI Taxonomy" id="408172"/>
    <lineage>
        <taxon>unclassified sequences</taxon>
        <taxon>metagenomes</taxon>
        <taxon>ecological metagenomes</taxon>
    </lineage>
</organism>
<gene>
    <name evidence="1" type="ORF">METZ01_LOCUS285251</name>
</gene>
<dbReference type="AlphaFoldDB" id="A0A382LBD2"/>
<dbReference type="EMBL" id="UINC01085140">
    <property type="protein sequence ID" value="SVC32397.1"/>
    <property type="molecule type" value="Genomic_DNA"/>
</dbReference>
<reference evidence="1" key="1">
    <citation type="submission" date="2018-05" db="EMBL/GenBank/DDBJ databases">
        <authorList>
            <person name="Lanie J.A."/>
            <person name="Ng W.-L."/>
            <person name="Kazmierczak K.M."/>
            <person name="Andrzejewski T.M."/>
            <person name="Davidsen T.M."/>
            <person name="Wayne K.J."/>
            <person name="Tettelin H."/>
            <person name="Glass J.I."/>
            <person name="Rusch D."/>
            <person name="Podicherti R."/>
            <person name="Tsui H.-C.T."/>
            <person name="Winkler M.E."/>
        </authorList>
    </citation>
    <scope>NUCLEOTIDE SEQUENCE</scope>
</reference>